<dbReference type="Gene3D" id="2.60.120.200">
    <property type="match status" value="1"/>
</dbReference>
<reference evidence="1" key="1">
    <citation type="journal article" date="2020" name="Stud. Mycol.">
        <title>101 Dothideomycetes genomes: a test case for predicting lifestyles and emergence of pathogens.</title>
        <authorList>
            <person name="Haridas S."/>
            <person name="Albert R."/>
            <person name="Binder M."/>
            <person name="Bloem J."/>
            <person name="Labutti K."/>
            <person name="Salamov A."/>
            <person name="Andreopoulos B."/>
            <person name="Baker S."/>
            <person name="Barry K."/>
            <person name="Bills G."/>
            <person name="Bluhm B."/>
            <person name="Cannon C."/>
            <person name="Castanera R."/>
            <person name="Culley D."/>
            <person name="Daum C."/>
            <person name="Ezra D."/>
            <person name="Gonzalez J."/>
            <person name="Henrissat B."/>
            <person name="Kuo A."/>
            <person name="Liang C."/>
            <person name="Lipzen A."/>
            <person name="Lutzoni F."/>
            <person name="Magnuson J."/>
            <person name="Mondo S."/>
            <person name="Nolan M."/>
            <person name="Ohm R."/>
            <person name="Pangilinan J."/>
            <person name="Park H.-J."/>
            <person name="Ramirez L."/>
            <person name="Alfaro M."/>
            <person name="Sun H."/>
            <person name="Tritt A."/>
            <person name="Yoshinaga Y."/>
            <person name="Zwiers L.-H."/>
            <person name="Turgeon B."/>
            <person name="Goodwin S."/>
            <person name="Spatafora J."/>
            <person name="Crous P."/>
            <person name="Grigoriev I."/>
        </authorList>
    </citation>
    <scope>NUCLEOTIDE SEQUENCE</scope>
    <source>
        <strain evidence="1">CBS 115976</strain>
    </source>
</reference>
<evidence type="ECO:0000313" key="1">
    <source>
        <dbReference type="EMBL" id="KAF2673683.1"/>
    </source>
</evidence>
<dbReference type="EMBL" id="MU004231">
    <property type="protein sequence ID" value="KAF2673683.1"/>
    <property type="molecule type" value="Genomic_DNA"/>
</dbReference>
<evidence type="ECO:0000313" key="2">
    <source>
        <dbReference type="Proteomes" id="UP000799302"/>
    </source>
</evidence>
<dbReference type="AlphaFoldDB" id="A0A6A6UQH7"/>
<protein>
    <submittedName>
        <fullName evidence="1">Uncharacterized protein</fullName>
    </submittedName>
</protein>
<organism evidence="1 2">
    <name type="scientific">Microthyrium microscopicum</name>
    <dbReference type="NCBI Taxonomy" id="703497"/>
    <lineage>
        <taxon>Eukaryota</taxon>
        <taxon>Fungi</taxon>
        <taxon>Dikarya</taxon>
        <taxon>Ascomycota</taxon>
        <taxon>Pezizomycotina</taxon>
        <taxon>Dothideomycetes</taxon>
        <taxon>Dothideomycetes incertae sedis</taxon>
        <taxon>Microthyriales</taxon>
        <taxon>Microthyriaceae</taxon>
        <taxon>Microthyrium</taxon>
    </lineage>
</organism>
<name>A0A6A6UQH7_9PEZI</name>
<keyword evidence="2" id="KW-1185">Reference proteome</keyword>
<proteinExistence type="predicted"/>
<accession>A0A6A6UQH7</accession>
<dbReference type="Proteomes" id="UP000799302">
    <property type="component" value="Unassembled WGS sequence"/>
</dbReference>
<dbReference type="Pfam" id="PF26113">
    <property type="entry name" value="GH16_XgeA"/>
    <property type="match status" value="1"/>
</dbReference>
<gene>
    <name evidence="1" type="ORF">BT63DRAFT_164264</name>
</gene>
<sequence length="247" mass="27274">MLGDGKGMMIRPNSTDILGPKAKGRKSLALQSKFGLRSGIVVVDVAHVPEPHCAMDGGLYLFDIPSKEKGPVRIIMSEVIGWDPSNMMSYANGNIQGAPRIHKRPGKESFAVHANRNGGVVFVVKFNATDLQIFDLQGDEIAKLIPTRGKAPDDIDVRKLPKDGWNKKDANVSVALGAPMKLNFEIGFCEPNTMLAFDDPHPQDRSLIGFPNTCRSSGLTCQQMVTTRPQEFKEVYWNLRSAWFYEG</sequence>